<dbReference type="EC" id="5.2.1.8" evidence="3 9"/>
<dbReference type="GO" id="GO:0015031">
    <property type="term" value="P:protein transport"/>
    <property type="evidence" value="ECO:0007669"/>
    <property type="project" value="UniProtKB-UniRule"/>
</dbReference>
<dbReference type="Pfam" id="PF05697">
    <property type="entry name" value="Trigger_N"/>
    <property type="match status" value="1"/>
</dbReference>
<evidence type="ECO:0000313" key="14">
    <source>
        <dbReference type="Proteomes" id="UP000253934"/>
    </source>
</evidence>
<evidence type="ECO:0000256" key="9">
    <source>
        <dbReference type="HAMAP-Rule" id="MF_00303"/>
    </source>
</evidence>
<dbReference type="SUPFAM" id="SSF54534">
    <property type="entry name" value="FKBP-like"/>
    <property type="match status" value="1"/>
</dbReference>
<comment type="subcellular location">
    <subcellularLocation>
        <location evidence="9">Cytoplasm</location>
    </subcellularLocation>
    <text evidence="9">About half TF is bound to the ribosome near the polypeptide exit tunnel while the other half is free in the cytoplasm.</text>
</comment>
<keyword evidence="9" id="KW-0131">Cell cycle</keyword>
<dbReference type="SUPFAM" id="SSF102735">
    <property type="entry name" value="Trigger factor ribosome-binding domain"/>
    <property type="match status" value="1"/>
</dbReference>
<comment type="similarity">
    <text evidence="2 9">Belongs to the FKBP-type PPIase family. Tig subfamily.</text>
</comment>
<keyword evidence="9" id="KW-0963">Cytoplasm</keyword>
<accession>A0A369KXM6</accession>
<dbReference type="GO" id="GO:0051301">
    <property type="term" value="P:cell division"/>
    <property type="evidence" value="ECO:0007669"/>
    <property type="project" value="UniProtKB-KW"/>
</dbReference>
<keyword evidence="9" id="KW-0132">Cell division</keyword>
<keyword evidence="6 9" id="KW-0143">Chaperone</keyword>
<dbReference type="PIRSF" id="PIRSF003095">
    <property type="entry name" value="Trigger_factor"/>
    <property type="match status" value="1"/>
</dbReference>
<name>A0A369KXM6_9BACT</name>
<evidence type="ECO:0000256" key="7">
    <source>
        <dbReference type="ARBA" id="ARBA00023235"/>
    </source>
</evidence>
<evidence type="ECO:0000256" key="6">
    <source>
        <dbReference type="ARBA" id="ARBA00023186"/>
    </source>
</evidence>
<dbReference type="Pfam" id="PF05698">
    <property type="entry name" value="Trigger_C"/>
    <property type="match status" value="1"/>
</dbReference>
<dbReference type="GO" id="GO:0043022">
    <property type="term" value="F:ribosome binding"/>
    <property type="evidence" value="ECO:0007669"/>
    <property type="project" value="TreeGrafter"/>
</dbReference>
<dbReference type="GO" id="GO:0043335">
    <property type="term" value="P:protein unfolding"/>
    <property type="evidence" value="ECO:0007669"/>
    <property type="project" value="TreeGrafter"/>
</dbReference>
<dbReference type="Gene3D" id="3.10.50.40">
    <property type="match status" value="1"/>
</dbReference>
<feature type="domain" description="PPIase FKBP-type" evidence="10">
    <location>
        <begin position="163"/>
        <end position="243"/>
    </location>
</feature>
<keyword evidence="7 9" id="KW-0413">Isomerase</keyword>
<evidence type="ECO:0000256" key="4">
    <source>
        <dbReference type="ARBA" id="ARBA00016902"/>
    </source>
</evidence>
<comment type="domain">
    <text evidence="9">Consists of 3 domains; the N-terminus binds the ribosome, the middle domain has PPIase activity, while the C-terminus has intrinsic chaperone activity on its own.</text>
</comment>
<proteinExistence type="inferred from homology"/>
<dbReference type="GO" id="GO:0051083">
    <property type="term" value="P:'de novo' cotranslational protein folding"/>
    <property type="evidence" value="ECO:0007669"/>
    <property type="project" value="TreeGrafter"/>
</dbReference>
<dbReference type="GO" id="GO:0003755">
    <property type="term" value="F:peptidyl-prolyl cis-trans isomerase activity"/>
    <property type="evidence" value="ECO:0007669"/>
    <property type="project" value="UniProtKB-UniRule"/>
</dbReference>
<evidence type="ECO:0000259" key="11">
    <source>
        <dbReference type="Pfam" id="PF05697"/>
    </source>
</evidence>
<evidence type="ECO:0000259" key="12">
    <source>
        <dbReference type="Pfam" id="PF05698"/>
    </source>
</evidence>
<dbReference type="HAMAP" id="MF_00303">
    <property type="entry name" value="Trigger_factor_Tig"/>
    <property type="match status" value="1"/>
</dbReference>
<dbReference type="Gene3D" id="3.30.70.1050">
    <property type="entry name" value="Trigger factor ribosome-binding domain"/>
    <property type="match status" value="1"/>
</dbReference>
<dbReference type="AlphaFoldDB" id="A0A369KXM6"/>
<dbReference type="EMBL" id="QOVW01000071">
    <property type="protein sequence ID" value="RDB35926.1"/>
    <property type="molecule type" value="Genomic_DNA"/>
</dbReference>
<dbReference type="Gene3D" id="1.10.3120.10">
    <property type="entry name" value="Trigger factor, C-terminal domain"/>
    <property type="match status" value="1"/>
</dbReference>
<comment type="catalytic activity">
    <reaction evidence="1 9">
        <text>[protein]-peptidylproline (omega=180) = [protein]-peptidylproline (omega=0)</text>
        <dbReference type="Rhea" id="RHEA:16237"/>
        <dbReference type="Rhea" id="RHEA-COMP:10747"/>
        <dbReference type="Rhea" id="RHEA-COMP:10748"/>
        <dbReference type="ChEBI" id="CHEBI:83833"/>
        <dbReference type="ChEBI" id="CHEBI:83834"/>
        <dbReference type="EC" id="5.2.1.8"/>
    </reaction>
</comment>
<evidence type="ECO:0000259" key="10">
    <source>
        <dbReference type="Pfam" id="PF00254"/>
    </source>
</evidence>
<evidence type="ECO:0000256" key="5">
    <source>
        <dbReference type="ARBA" id="ARBA00023110"/>
    </source>
</evidence>
<dbReference type="NCBIfam" id="TIGR00115">
    <property type="entry name" value="tig"/>
    <property type="match status" value="1"/>
</dbReference>
<comment type="caution">
    <text evidence="13">The sequence shown here is derived from an EMBL/GenBank/DDBJ whole genome shotgun (WGS) entry which is preliminary data.</text>
</comment>
<dbReference type="InterPro" id="IPR008880">
    <property type="entry name" value="Trigger_fac_C"/>
</dbReference>
<dbReference type="PANTHER" id="PTHR30560">
    <property type="entry name" value="TRIGGER FACTOR CHAPERONE AND PEPTIDYL-PROLYL CIS/TRANS ISOMERASE"/>
    <property type="match status" value="1"/>
</dbReference>
<gene>
    <name evidence="9 13" type="primary">tig</name>
    <name evidence="13" type="ORF">DCC88_07710</name>
</gene>
<dbReference type="InterPro" id="IPR008881">
    <property type="entry name" value="Trigger_fac_ribosome-bd_bac"/>
</dbReference>
<protein>
    <recommendedName>
        <fullName evidence="4 9">Trigger factor</fullName>
        <shortName evidence="9">TF</shortName>
        <ecNumber evidence="3 9">5.2.1.8</ecNumber>
    </recommendedName>
    <alternativeName>
        <fullName evidence="8 9">PPIase</fullName>
    </alternativeName>
</protein>
<feature type="domain" description="Trigger factor C-terminal" evidence="12">
    <location>
        <begin position="266"/>
        <end position="418"/>
    </location>
</feature>
<evidence type="ECO:0000256" key="1">
    <source>
        <dbReference type="ARBA" id="ARBA00000971"/>
    </source>
</evidence>
<organism evidence="13 14">
    <name type="scientific">Spirobacillus cienkowskii</name>
    <dbReference type="NCBI Taxonomy" id="495820"/>
    <lineage>
        <taxon>Bacteria</taxon>
        <taxon>Pseudomonadati</taxon>
        <taxon>Bdellovibrionota</taxon>
        <taxon>Oligoflexia</taxon>
        <taxon>Silvanigrellales</taxon>
        <taxon>Spirobacillus</taxon>
    </lineage>
</organism>
<evidence type="ECO:0000256" key="3">
    <source>
        <dbReference type="ARBA" id="ARBA00013194"/>
    </source>
</evidence>
<dbReference type="InterPro" id="IPR037041">
    <property type="entry name" value="Trigger_fac_C_sf"/>
</dbReference>
<dbReference type="GO" id="GO:0044183">
    <property type="term" value="F:protein folding chaperone"/>
    <property type="evidence" value="ECO:0007669"/>
    <property type="project" value="TreeGrafter"/>
</dbReference>
<evidence type="ECO:0000256" key="8">
    <source>
        <dbReference type="ARBA" id="ARBA00029986"/>
    </source>
</evidence>
<dbReference type="InterPro" id="IPR027304">
    <property type="entry name" value="Trigger_fact/SurA_dom_sf"/>
</dbReference>
<dbReference type="SUPFAM" id="SSF109998">
    <property type="entry name" value="Triger factor/SurA peptide-binding domain-like"/>
    <property type="match status" value="1"/>
</dbReference>
<dbReference type="InterPro" id="IPR036611">
    <property type="entry name" value="Trigger_fac_ribosome-bd_sf"/>
</dbReference>
<sequence>MTFSSTIEEVNSTRRKFKISVPATSIQAAFSEVASEIQKSAEIRGFRKGKAPQALIRKFYLGDILKKAADKVINKAYTDAAKNVDFQIVSFPHIEPENQFEEHNDFQFSATVDINPNVEIKDYQQIPLKMDKKFDIIYDEELEKLLNSYSRALGKTVKDESGRAAAKGDFVKVSYSIFHDGQEIKDKQATEQTFELNGAGLPGFEDAIVGLKSNDSKTFTVTYPEDYRDASLQGKTVEFHLTLNSVETLEPLVLDDEFAKRLGFATMDEARQNIKDNIQKTNENAKSNAAFEQVIDYVLAKNSFDVADSLIESTIDKAIAEKNSTLSKSEQLNPKDDSVRYEYQEWAQKQVKGILALGHIARQEGISVTDDEMLKDLSSFAVANRIDPRELVKRAGAQIYDEFRGQVMIRKVIAKILETAQIDYSVENLASV</sequence>
<keyword evidence="5 9" id="KW-0697">Rotamase</keyword>
<dbReference type="Proteomes" id="UP000253934">
    <property type="component" value="Unassembled WGS sequence"/>
</dbReference>
<dbReference type="PANTHER" id="PTHR30560:SF3">
    <property type="entry name" value="TRIGGER FACTOR-LIKE PROTEIN TIG, CHLOROPLASTIC"/>
    <property type="match status" value="1"/>
</dbReference>
<dbReference type="InterPro" id="IPR046357">
    <property type="entry name" value="PPIase_dom_sf"/>
</dbReference>
<reference evidence="13" key="1">
    <citation type="submission" date="2018-04" db="EMBL/GenBank/DDBJ databases">
        <title>Draft genome sequence of the Candidatus Spirobacillus cienkowskii, a pathogen of freshwater Daphnia species, reconstructed from hemolymph metagenomic reads.</title>
        <authorList>
            <person name="Bresciani L."/>
            <person name="Lemos L.N."/>
            <person name="Wale N."/>
            <person name="Lin J.Y."/>
            <person name="Fernandes G.R."/>
            <person name="Duffy M.A."/>
            <person name="Rodrigues J.M."/>
        </authorList>
    </citation>
    <scope>NUCLEOTIDE SEQUENCE [LARGE SCALE GENOMIC DNA]</scope>
    <source>
        <strain evidence="13">Binning01</strain>
    </source>
</reference>
<dbReference type="Pfam" id="PF00254">
    <property type="entry name" value="FKBP_C"/>
    <property type="match status" value="1"/>
</dbReference>
<dbReference type="InterPro" id="IPR001179">
    <property type="entry name" value="PPIase_FKBP_dom"/>
</dbReference>
<dbReference type="GO" id="GO:0005737">
    <property type="term" value="C:cytoplasm"/>
    <property type="evidence" value="ECO:0007669"/>
    <property type="project" value="UniProtKB-SubCell"/>
</dbReference>
<comment type="function">
    <text evidence="9">Involved in protein export. Acts as a chaperone by maintaining the newly synthesized protein in an open conformation. Functions as a peptidyl-prolyl cis-trans isomerase.</text>
</comment>
<evidence type="ECO:0000313" key="13">
    <source>
        <dbReference type="EMBL" id="RDB35926.1"/>
    </source>
</evidence>
<evidence type="ECO:0000256" key="2">
    <source>
        <dbReference type="ARBA" id="ARBA00005464"/>
    </source>
</evidence>
<dbReference type="InterPro" id="IPR005215">
    <property type="entry name" value="Trig_fac"/>
</dbReference>
<keyword evidence="14" id="KW-1185">Reference proteome</keyword>
<feature type="domain" description="Trigger factor ribosome-binding bacterial" evidence="11">
    <location>
        <begin position="5"/>
        <end position="147"/>
    </location>
</feature>